<dbReference type="PANTHER" id="PTHR10037:SF62">
    <property type="entry name" value="SODIUM CHANNEL PROTEIN 60E"/>
    <property type="match status" value="1"/>
</dbReference>
<comment type="caution">
    <text evidence="7">The sequence shown here is derived from an EMBL/GenBank/DDBJ whole genome shotgun (WGS) entry which is preliminary data.</text>
</comment>
<feature type="transmembrane region" description="Helical" evidence="5">
    <location>
        <begin position="277"/>
        <end position="303"/>
    </location>
</feature>
<dbReference type="GO" id="GO:0005248">
    <property type="term" value="F:voltage-gated sodium channel activity"/>
    <property type="evidence" value="ECO:0007669"/>
    <property type="project" value="TreeGrafter"/>
</dbReference>
<dbReference type="InterPro" id="IPR043203">
    <property type="entry name" value="VGCC_Ca_Na"/>
</dbReference>
<protein>
    <submittedName>
        <fullName evidence="9">Ion transport domain-containing protein</fullName>
    </submittedName>
</protein>
<feature type="transmembrane region" description="Helical" evidence="5">
    <location>
        <begin position="132"/>
        <end position="154"/>
    </location>
</feature>
<evidence type="ECO:0000256" key="4">
    <source>
        <dbReference type="ARBA" id="ARBA00023136"/>
    </source>
</evidence>
<dbReference type="EMBL" id="CAMXCT030003469">
    <property type="protein sequence ID" value="CAL4791985.1"/>
    <property type="molecule type" value="Genomic_DNA"/>
</dbReference>
<evidence type="ECO:0000313" key="9">
    <source>
        <dbReference type="EMBL" id="CAL4791985.1"/>
    </source>
</evidence>
<proteinExistence type="predicted"/>
<keyword evidence="4 5" id="KW-0472">Membrane</keyword>
<evidence type="ECO:0000259" key="6">
    <source>
        <dbReference type="Pfam" id="PF00520"/>
    </source>
</evidence>
<dbReference type="Gene3D" id="1.10.287.70">
    <property type="match status" value="1"/>
</dbReference>
<reference evidence="7" key="1">
    <citation type="submission" date="2022-10" db="EMBL/GenBank/DDBJ databases">
        <authorList>
            <person name="Chen Y."/>
            <person name="Dougan E. K."/>
            <person name="Chan C."/>
            <person name="Rhodes N."/>
            <person name="Thang M."/>
        </authorList>
    </citation>
    <scope>NUCLEOTIDE SEQUENCE</scope>
</reference>
<evidence type="ECO:0000256" key="2">
    <source>
        <dbReference type="ARBA" id="ARBA00022692"/>
    </source>
</evidence>
<dbReference type="EMBL" id="CAMXCT010003469">
    <property type="protein sequence ID" value="CAI4004673.1"/>
    <property type="molecule type" value="Genomic_DNA"/>
</dbReference>
<evidence type="ECO:0000256" key="3">
    <source>
        <dbReference type="ARBA" id="ARBA00022989"/>
    </source>
</evidence>
<sequence>MAAAVSAIQRKRYLEELAKTESTVAKTPTKKSTKATLPELPQPGRGIWRWQRQAAWVYLQSPVQLFVALLIGGNFIANIAEKWIDPSGDLHMATWEGIDMFFNSVFAVELIWNMYAFWFWPFWKSGWNVFDFVVVTIGILNMSKIPLPGPLSLLRMMRAFRVFRLFKRVKSLHRIILSLMSSVPGVSNGFVVLLLVMSIYSILGQEFFMLHGANYTFTNDQNQEVELVTARGLEYGYDYWGNFGLALYTMFQVFTQESWAEGIARPLFNSNDMSQQFGVAFFFVSYMLCVGVALMNVVVAVLLEKMVSHEPEGAEIEEPLGRLDTLEWLDERLVKAVPENLEKVCLDIEADCLVLKQQLATVKRSLDGIVESVRSSEPVRTS</sequence>
<evidence type="ECO:0000256" key="5">
    <source>
        <dbReference type="SAM" id="Phobius"/>
    </source>
</evidence>
<evidence type="ECO:0000313" key="8">
    <source>
        <dbReference type="EMBL" id="CAL1158048.1"/>
    </source>
</evidence>
<dbReference type="EMBL" id="CAMXCT020003469">
    <property type="protein sequence ID" value="CAL1158048.1"/>
    <property type="molecule type" value="Genomic_DNA"/>
</dbReference>
<dbReference type="Proteomes" id="UP001152797">
    <property type="component" value="Unassembled WGS sequence"/>
</dbReference>
<dbReference type="AlphaFoldDB" id="A0A9P1G939"/>
<feature type="transmembrane region" description="Helical" evidence="5">
    <location>
        <begin position="101"/>
        <end position="120"/>
    </location>
</feature>
<organism evidence="7">
    <name type="scientific">Cladocopium goreaui</name>
    <dbReference type="NCBI Taxonomy" id="2562237"/>
    <lineage>
        <taxon>Eukaryota</taxon>
        <taxon>Sar</taxon>
        <taxon>Alveolata</taxon>
        <taxon>Dinophyceae</taxon>
        <taxon>Suessiales</taxon>
        <taxon>Symbiodiniaceae</taxon>
        <taxon>Cladocopium</taxon>
    </lineage>
</organism>
<dbReference type="InterPro" id="IPR005821">
    <property type="entry name" value="Ion_trans_dom"/>
</dbReference>
<dbReference type="Pfam" id="PF00520">
    <property type="entry name" value="Ion_trans"/>
    <property type="match status" value="1"/>
</dbReference>
<evidence type="ECO:0000256" key="1">
    <source>
        <dbReference type="ARBA" id="ARBA00004141"/>
    </source>
</evidence>
<dbReference type="PANTHER" id="PTHR10037">
    <property type="entry name" value="VOLTAGE-GATED CATION CHANNEL CALCIUM AND SODIUM"/>
    <property type="match status" value="1"/>
</dbReference>
<feature type="domain" description="Ion transport" evidence="6">
    <location>
        <begin position="63"/>
        <end position="305"/>
    </location>
</feature>
<dbReference type="GO" id="GO:0001518">
    <property type="term" value="C:voltage-gated sodium channel complex"/>
    <property type="evidence" value="ECO:0007669"/>
    <property type="project" value="TreeGrafter"/>
</dbReference>
<keyword evidence="3 5" id="KW-1133">Transmembrane helix</keyword>
<evidence type="ECO:0000313" key="10">
    <source>
        <dbReference type="Proteomes" id="UP001152797"/>
    </source>
</evidence>
<accession>A0A9P1G939</accession>
<feature type="transmembrane region" description="Helical" evidence="5">
    <location>
        <begin position="175"/>
        <end position="203"/>
    </location>
</feature>
<keyword evidence="2 5" id="KW-0812">Transmembrane</keyword>
<evidence type="ECO:0000313" key="7">
    <source>
        <dbReference type="EMBL" id="CAI4004673.1"/>
    </source>
</evidence>
<name>A0A9P1G939_9DINO</name>
<dbReference type="Gene3D" id="1.20.120.350">
    <property type="entry name" value="Voltage-gated potassium channels. Chain C"/>
    <property type="match status" value="1"/>
</dbReference>
<reference evidence="8" key="2">
    <citation type="submission" date="2024-04" db="EMBL/GenBank/DDBJ databases">
        <authorList>
            <person name="Chen Y."/>
            <person name="Shah S."/>
            <person name="Dougan E. K."/>
            <person name="Thang M."/>
            <person name="Chan C."/>
        </authorList>
    </citation>
    <scope>NUCLEOTIDE SEQUENCE [LARGE SCALE GENOMIC DNA]</scope>
</reference>
<comment type="subcellular location">
    <subcellularLocation>
        <location evidence="1">Membrane</location>
        <topology evidence="1">Multi-pass membrane protein</topology>
    </subcellularLocation>
</comment>
<dbReference type="InterPro" id="IPR027359">
    <property type="entry name" value="Volt_channel_dom_sf"/>
</dbReference>
<dbReference type="OrthoDB" id="10267833at2759"/>
<keyword evidence="10" id="KW-1185">Reference proteome</keyword>
<dbReference type="SUPFAM" id="SSF81324">
    <property type="entry name" value="Voltage-gated potassium channels"/>
    <property type="match status" value="1"/>
</dbReference>
<gene>
    <name evidence="7" type="ORF">C1SCF055_LOCUS30447</name>
</gene>